<evidence type="ECO:0000256" key="1">
    <source>
        <dbReference type="HAMAP-Rule" id="MF_00386"/>
    </source>
</evidence>
<gene>
    <name evidence="3" type="primary">yidD</name>
    <name evidence="2" type="ORF">AN277_0203295</name>
    <name evidence="3" type="ORF">I6G21_03935</name>
</gene>
<dbReference type="PANTHER" id="PTHR33383:SF1">
    <property type="entry name" value="MEMBRANE PROTEIN INSERTION EFFICIENCY FACTOR-RELATED"/>
    <property type="match status" value="1"/>
</dbReference>
<dbReference type="KEGG" id="rkr:I6G21_03935"/>
<keyword evidence="4" id="KW-1185">Reference proteome</keyword>
<evidence type="ECO:0000313" key="3">
    <source>
        <dbReference type="EMBL" id="QPT54629.1"/>
    </source>
</evidence>
<dbReference type="Proteomes" id="UP000594975">
    <property type="component" value="Chromosome"/>
</dbReference>
<dbReference type="HAMAP" id="MF_00386">
    <property type="entry name" value="UPF0161_YidD"/>
    <property type="match status" value="1"/>
</dbReference>
<reference evidence="4" key="1">
    <citation type="submission" date="2016-04" db="EMBL/GenBank/DDBJ databases">
        <authorList>
            <person name="Waterworth S."/>
            <person name="Matcher G."/>
        </authorList>
    </citation>
    <scope>NUCLEOTIDE SEQUENCE [LARGE SCALE GENOMIC DNA]</scope>
    <source>
        <strain evidence="4">RuSp02-3</strain>
    </source>
</reference>
<comment type="similarity">
    <text evidence="1">Belongs to the UPF0161 family.</text>
</comment>
<evidence type="ECO:0000313" key="5">
    <source>
        <dbReference type="Proteomes" id="UP000594975"/>
    </source>
</evidence>
<dbReference type="SMART" id="SM01234">
    <property type="entry name" value="Haemolytic"/>
    <property type="match status" value="1"/>
</dbReference>
<comment type="subcellular location">
    <subcellularLocation>
        <location evidence="1">Cell membrane</location>
        <topology evidence="1">Peripheral membrane protein</topology>
        <orientation evidence="1">Cytoplasmic side</orientation>
    </subcellularLocation>
</comment>
<keyword evidence="1" id="KW-0472">Membrane</keyword>
<evidence type="ECO:0000313" key="4">
    <source>
        <dbReference type="Proteomes" id="UP000053171"/>
    </source>
</evidence>
<name>A0A199NV40_9MICC</name>
<dbReference type="PANTHER" id="PTHR33383">
    <property type="entry name" value="MEMBRANE PROTEIN INSERTION EFFICIENCY FACTOR-RELATED"/>
    <property type="match status" value="1"/>
</dbReference>
<evidence type="ECO:0000313" key="2">
    <source>
        <dbReference type="EMBL" id="OAX52463.1"/>
    </source>
</evidence>
<dbReference type="Pfam" id="PF01809">
    <property type="entry name" value="YidD"/>
    <property type="match status" value="1"/>
</dbReference>
<reference evidence="2" key="2">
    <citation type="submission" date="2016-04" db="EMBL/GenBank/DDBJ databases">
        <authorList>
            <person name="Evans L.H."/>
            <person name="Alamgir A."/>
            <person name="Owens N."/>
            <person name="Weber N.D."/>
            <person name="Virtaneva K."/>
            <person name="Barbian K."/>
            <person name="Babar A."/>
            <person name="Rosenke K."/>
        </authorList>
    </citation>
    <scope>NUCLEOTIDE SEQUENCE [LARGE SCALE GENOMIC DNA]</scope>
    <source>
        <strain evidence="2">RUTW2-3</strain>
    </source>
</reference>
<comment type="function">
    <text evidence="1">Could be involved in insertion of integral membrane proteins into the membrane.</text>
</comment>
<accession>A0A199NV40</accession>
<dbReference type="GO" id="GO:0005886">
    <property type="term" value="C:plasma membrane"/>
    <property type="evidence" value="ECO:0007669"/>
    <property type="project" value="UniProtKB-SubCell"/>
</dbReference>
<reference evidence="3 5" key="4">
    <citation type="submission" date="2020-12" db="EMBL/GenBank/DDBJ databases">
        <title>FDA dAtabase for Regulatory Grade micrObial Sequences (FDA-ARGOS): Supporting development and validation of Infectious Disease Dx tests.</title>
        <authorList>
            <person name="Sproer C."/>
            <person name="Gronow S."/>
            <person name="Severitt S."/>
            <person name="Schroder I."/>
            <person name="Tallon L."/>
            <person name="Sadzewicz L."/>
            <person name="Zhao X."/>
            <person name="Boylan J."/>
            <person name="Ott S."/>
            <person name="Bowen H."/>
            <person name="Vavikolanu K."/>
            <person name="Mehta A."/>
            <person name="Aluvathingal J."/>
            <person name="Nadendla S."/>
            <person name="Lowell S."/>
            <person name="Myers T."/>
            <person name="Yan Y."/>
            <person name="Sichtig H."/>
        </authorList>
    </citation>
    <scope>NUCLEOTIDE SEQUENCE [LARGE SCALE GENOMIC DNA]</scope>
    <source>
        <strain evidence="3 5">FDAARGOS_864</strain>
    </source>
</reference>
<dbReference type="Proteomes" id="UP000053171">
    <property type="component" value="Unassembled WGS sequence"/>
</dbReference>
<protein>
    <recommendedName>
        <fullName evidence="1">Putative membrane protein insertion efficiency factor</fullName>
    </recommendedName>
</protein>
<sequence length="130" mass="14441">MEPQQLLERAPTEYVRVRGVGQALWTLPQNLAIGLLRLYRRIISPLYGEVCRYFPTCSAYALEAFTVHGAVRGLGLTVRRLLRCHPWASGGLDPVPVGPRTFAPGRAPQILLLNHPRCAHAHDTPVEPRG</sequence>
<dbReference type="AlphaFoldDB" id="A0A199NV40"/>
<dbReference type="InterPro" id="IPR002696">
    <property type="entry name" value="Membr_insert_effic_factor_YidD"/>
</dbReference>
<keyword evidence="1" id="KW-1003">Cell membrane</keyword>
<organism evidence="2 4">
    <name type="scientific">Rothia kristinae</name>
    <dbReference type="NCBI Taxonomy" id="37923"/>
    <lineage>
        <taxon>Bacteria</taxon>
        <taxon>Bacillati</taxon>
        <taxon>Actinomycetota</taxon>
        <taxon>Actinomycetes</taxon>
        <taxon>Micrococcales</taxon>
        <taxon>Micrococcaceae</taxon>
        <taxon>Rothia</taxon>
    </lineage>
</organism>
<dbReference type="EMBL" id="LJBJ02000004">
    <property type="protein sequence ID" value="OAX52463.1"/>
    <property type="molecule type" value="Genomic_DNA"/>
</dbReference>
<reference evidence="2 4" key="3">
    <citation type="submission" date="2016-06" db="EMBL/GenBank/DDBJ databases">
        <title>Identification of putative biosynthetic pathways for the production of bioactive secondary metabolites by the marine actinomycete Kocuria kristinae RUTW2-3.</title>
        <authorList>
            <person name="Waterworth S.C."/>
            <person name="Walmsley T.A."/>
            <person name="Matongo T."/>
            <person name="Davies-Coleman M.T."/>
            <person name="Dorrington R.A."/>
        </authorList>
    </citation>
    <scope>NUCLEOTIDE SEQUENCE [LARGE SCALE GENOMIC DNA]</scope>
    <source>
        <strain evidence="4">RuSp02-3</strain>
        <strain evidence="2">RUTW2-3</strain>
    </source>
</reference>
<dbReference type="EMBL" id="CP065738">
    <property type="protein sequence ID" value="QPT54629.1"/>
    <property type="molecule type" value="Genomic_DNA"/>
</dbReference>
<proteinExistence type="inferred from homology"/>
<dbReference type="NCBIfam" id="TIGR00278">
    <property type="entry name" value="membrane protein insertion efficiency factor YidD"/>
    <property type="match status" value="1"/>
</dbReference>